<organism evidence="2 3">
    <name type="scientific">Daphnia magna</name>
    <dbReference type="NCBI Taxonomy" id="35525"/>
    <lineage>
        <taxon>Eukaryota</taxon>
        <taxon>Metazoa</taxon>
        <taxon>Ecdysozoa</taxon>
        <taxon>Arthropoda</taxon>
        <taxon>Crustacea</taxon>
        <taxon>Branchiopoda</taxon>
        <taxon>Diplostraca</taxon>
        <taxon>Cladocera</taxon>
        <taxon>Anomopoda</taxon>
        <taxon>Daphniidae</taxon>
        <taxon>Daphnia</taxon>
    </lineage>
</organism>
<keyword evidence="1" id="KW-1133">Transmembrane helix</keyword>
<evidence type="ECO:0000313" key="2">
    <source>
        <dbReference type="EMBL" id="KAK4005984.1"/>
    </source>
</evidence>
<feature type="transmembrane region" description="Helical" evidence="1">
    <location>
        <begin position="22"/>
        <end position="47"/>
    </location>
</feature>
<dbReference type="EMBL" id="JAOYFB010000002">
    <property type="protein sequence ID" value="KAK4005984.1"/>
    <property type="molecule type" value="Genomic_DNA"/>
</dbReference>
<accession>A0ABQ9YZA8</accession>
<gene>
    <name evidence="2" type="ORF">OUZ56_011114</name>
</gene>
<comment type="caution">
    <text evidence="2">The sequence shown here is derived from an EMBL/GenBank/DDBJ whole genome shotgun (WGS) entry which is preliminary data.</text>
</comment>
<sequence length="329" mass="36908">MGRITGRDTNPTMDADAEISTLTWVLFVVLVYIALISISGGTVYAIYGWRGDGSGPNGTITSAIKGMVQTASKQLTAVPNTTACPLLVANCPNITCKELACVPSSVTPSCFTTQAPRREPCMEALPCPNGTCRARTCPTRRPAPPIGVFYNSGRDTKTVSEWLNMYPPFSKSRLIVVTTLLEESIEPWALAGFIHRCKDSATYPLLETTCTFCQDRYNYIQCIMSNNLIQEPHRYAAVDKSYFGEPEFLRMRGWLPDIILNDPHWRPEELDNIFLHIERAFRSFTIKTDVAGRSCKICDDFNRRIYDECFSTDGVRYSFPFVQNETAKL</sequence>
<keyword evidence="3" id="KW-1185">Reference proteome</keyword>
<keyword evidence="1" id="KW-0472">Membrane</keyword>
<evidence type="ECO:0000313" key="3">
    <source>
        <dbReference type="Proteomes" id="UP001234178"/>
    </source>
</evidence>
<evidence type="ECO:0000256" key="1">
    <source>
        <dbReference type="SAM" id="Phobius"/>
    </source>
</evidence>
<dbReference type="Proteomes" id="UP001234178">
    <property type="component" value="Unassembled WGS sequence"/>
</dbReference>
<proteinExistence type="predicted"/>
<protein>
    <submittedName>
        <fullName evidence="2">Uncharacterized protein</fullName>
    </submittedName>
</protein>
<reference evidence="2 3" key="1">
    <citation type="journal article" date="2023" name="Nucleic Acids Res.">
        <title>The hologenome of Daphnia magna reveals possible DNA methylation and microbiome-mediated evolution of the host genome.</title>
        <authorList>
            <person name="Chaturvedi A."/>
            <person name="Li X."/>
            <person name="Dhandapani V."/>
            <person name="Marshall H."/>
            <person name="Kissane S."/>
            <person name="Cuenca-Cambronero M."/>
            <person name="Asole G."/>
            <person name="Calvet F."/>
            <person name="Ruiz-Romero M."/>
            <person name="Marangio P."/>
            <person name="Guigo R."/>
            <person name="Rago D."/>
            <person name="Mirbahai L."/>
            <person name="Eastwood N."/>
            <person name="Colbourne J.K."/>
            <person name="Zhou J."/>
            <person name="Mallon E."/>
            <person name="Orsini L."/>
        </authorList>
    </citation>
    <scope>NUCLEOTIDE SEQUENCE [LARGE SCALE GENOMIC DNA]</scope>
    <source>
        <strain evidence="2">LRV0_1</strain>
    </source>
</reference>
<name>A0ABQ9YZA8_9CRUS</name>
<keyword evidence="1" id="KW-0812">Transmembrane</keyword>